<reference evidence="4 5" key="1">
    <citation type="submission" date="2022-01" db="EMBL/GenBank/DDBJ databases">
        <title>Flavihumibacter sp. nov., isolated from sediment of a river.</title>
        <authorList>
            <person name="Liu H."/>
        </authorList>
    </citation>
    <scope>NUCLEOTIDE SEQUENCE [LARGE SCALE GENOMIC DNA]</scope>
    <source>
        <strain evidence="4 5">RY-1</strain>
    </source>
</reference>
<keyword evidence="5" id="KW-1185">Reference proteome</keyword>
<dbReference type="PROSITE" id="PS51186">
    <property type="entry name" value="GNAT"/>
    <property type="match status" value="1"/>
</dbReference>
<dbReference type="RefSeq" id="WP_234866441.1">
    <property type="nucleotide sequence ID" value="NZ_JAKEVY010000003.1"/>
</dbReference>
<dbReference type="InterPro" id="IPR016181">
    <property type="entry name" value="Acyl_CoA_acyltransferase"/>
</dbReference>
<dbReference type="InterPro" id="IPR003010">
    <property type="entry name" value="C-N_Hydrolase"/>
</dbReference>
<dbReference type="CDD" id="cd04301">
    <property type="entry name" value="NAT_SF"/>
    <property type="match status" value="1"/>
</dbReference>
<dbReference type="InterPro" id="IPR000182">
    <property type="entry name" value="GNAT_dom"/>
</dbReference>
<dbReference type="InterPro" id="IPR001110">
    <property type="entry name" value="UPF0012_CS"/>
</dbReference>
<protein>
    <submittedName>
        <fullName evidence="4">Carbon-nitrogen hydrolase family protein</fullName>
    </submittedName>
</protein>
<comment type="similarity">
    <text evidence="1">Belongs to the carbon-nitrogen hydrolase superfamily. NIT1/NIT2 family.</text>
</comment>
<dbReference type="Gene3D" id="3.60.110.10">
    <property type="entry name" value="Carbon-nitrogen hydrolase"/>
    <property type="match status" value="1"/>
</dbReference>
<feature type="domain" description="N-acetyltransferase" evidence="3">
    <location>
        <begin position="6"/>
        <end position="164"/>
    </location>
</feature>
<evidence type="ECO:0000259" key="3">
    <source>
        <dbReference type="PROSITE" id="PS51186"/>
    </source>
</evidence>
<gene>
    <name evidence="4" type="ORF">L0U88_12700</name>
</gene>
<evidence type="ECO:0000259" key="2">
    <source>
        <dbReference type="PROSITE" id="PS50263"/>
    </source>
</evidence>
<dbReference type="PROSITE" id="PS50263">
    <property type="entry name" value="CN_HYDROLASE"/>
    <property type="match status" value="1"/>
</dbReference>
<dbReference type="SUPFAM" id="SSF55729">
    <property type="entry name" value="Acyl-CoA N-acyltransferases (Nat)"/>
    <property type="match status" value="1"/>
</dbReference>
<dbReference type="Gene3D" id="3.40.630.30">
    <property type="match status" value="1"/>
</dbReference>
<dbReference type="EMBL" id="JAKEVY010000003">
    <property type="protein sequence ID" value="MCF1715488.1"/>
    <property type="molecule type" value="Genomic_DNA"/>
</dbReference>
<dbReference type="GO" id="GO:0016787">
    <property type="term" value="F:hydrolase activity"/>
    <property type="evidence" value="ECO:0007669"/>
    <property type="project" value="UniProtKB-KW"/>
</dbReference>
<dbReference type="Pfam" id="PF00583">
    <property type="entry name" value="Acetyltransf_1"/>
    <property type="match status" value="1"/>
</dbReference>
<dbReference type="CDD" id="cd07574">
    <property type="entry name" value="nitrilase_Rim1_like"/>
    <property type="match status" value="1"/>
</dbReference>
<evidence type="ECO:0000313" key="4">
    <source>
        <dbReference type="EMBL" id="MCF1715488.1"/>
    </source>
</evidence>
<comment type="caution">
    <text evidence="4">The sequence shown here is derived from an EMBL/GenBank/DDBJ whole genome shotgun (WGS) entry which is preliminary data.</text>
</comment>
<proteinExistence type="inferred from homology"/>
<dbReference type="Pfam" id="PF00795">
    <property type="entry name" value="CN_hydrolase"/>
    <property type="match status" value="1"/>
</dbReference>
<dbReference type="InterPro" id="IPR036526">
    <property type="entry name" value="C-N_Hydrolase_sf"/>
</dbReference>
<dbReference type="PANTHER" id="PTHR23088:SF50">
    <property type="entry name" value="HYDROLASE YHCX"/>
    <property type="match status" value="1"/>
</dbReference>
<feature type="domain" description="CN hydrolase" evidence="2">
    <location>
        <begin position="222"/>
        <end position="477"/>
    </location>
</feature>
<organism evidence="4 5">
    <name type="scientific">Flavihumibacter fluminis</name>
    <dbReference type="NCBI Taxonomy" id="2909236"/>
    <lineage>
        <taxon>Bacteria</taxon>
        <taxon>Pseudomonadati</taxon>
        <taxon>Bacteroidota</taxon>
        <taxon>Chitinophagia</taxon>
        <taxon>Chitinophagales</taxon>
        <taxon>Chitinophagaceae</taxon>
        <taxon>Flavihumibacter</taxon>
    </lineage>
</organism>
<evidence type="ECO:0000313" key="5">
    <source>
        <dbReference type="Proteomes" id="UP001200145"/>
    </source>
</evidence>
<accession>A0ABS9BK21</accession>
<dbReference type="SUPFAM" id="SSF56317">
    <property type="entry name" value="Carbon-nitrogen hydrolase"/>
    <property type="match status" value="1"/>
</dbReference>
<dbReference type="PROSITE" id="PS01227">
    <property type="entry name" value="UPF0012"/>
    <property type="match status" value="1"/>
</dbReference>
<dbReference type="PANTHER" id="PTHR23088">
    <property type="entry name" value="NITRILASE-RELATED"/>
    <property type="match status" value="1"/>
</dbReference>
<name>A0ABS9BK21_9BACT</name>
<dbReference type="Proteomes" id="UP001200145">
    <property type="component" value="Unassembled WGS sequence"/>
</dbReference>
<sequence>MENATIEVRNLTMADYQELKESMIEAYASMGGQYWGEESLSKLIKKFPEGQICVTLDGRVVGCALTLIVNFNRFGDTHSYRQVTGNYTFDTHDPQGDVLYGIEMFIHPEFRGLRLARRLYEARKVLCENLNLRAIVAGGRIPGYGKVAEEMTPREYLEKVKRRELHDSTLSFQLANDFQIKKVMQHYLPEDRESRGYATLLVWYNVYYEPNRNALNLRKDFVRIGLVQWQMRQYGTLKDMMDQVEYFVDAVSDYNSDFCLLPELFNAPLMEQFNHLPGHAAIRELAALTPDIVDALSKLAISYNVNIIGGSMPSIRDGELYNTSYFLHRNGRIDFYDKIHPTPSEEYEWAIKGGDKIQVIETDAGKVGVLICYDVEFPELSRLLADQGMQILFVPFLTDTQNAYNRVRYCAAARAIENECFVAIAGTVGNLPKVHNMDLQFAQSAVLTPSDFAFPVNGIKAEATPNTEMIIVSDVDLTLLSELHEYGSVTTLKDRRHDLYELKLLK</sequence>
<keyword evidence="4" id="KW-0378">Hydrolase</keyword>
<evidence type="ECO:0000256" key="1">
    <source>
        <dbReference type="ARBA" id="ARBA00010613"/>
    </source>
</evidence>